<sequence length="160" mass="18200">MGGQLVKKIYEDDSSDRTAYYRPKEADVQSSEEFRKSLELTTNLKGNFWILGDFKYTQALLEYRTQTHNKTWMKQFPTMPKITVSVNGVQKLISNLKPDKAAVNDDKLLTMSMDETVLSSLRNPAQRGPTGVHVSETGQLLVVGYRSHNVVQVDETEKKE</sequence>
<protein>
    <submittedName>
        <fullName evidence="1">Uncharacterized protein</fullName>
    </submittedName>
</protein>
<name>A0A9D4QVY0_DREPO</name>
<keyword evidence="2" id="KW-1185">Reference proteome</keyword>
<dbReference type="AlphaFoldDB" id="A0A9D4QVY0"/>
<evidence type="ECO:0000313" key="1">
    <source>
        <dbReference type="EMBL" id="KAH3844697.1"/>
    </source>
</evidence>
<evidence type="ECO:0000313" key="2">
    <source>
        <dbReference type="Proteomes" id="UP000828390"/>
    </source>
</evidence>
<reference evidence="1" key="2">
    <citation type="submission" date="2020-11" db="EMBL/GenBank/DDBJ databases">
        <authorList>
            <person name="McCartney M.A."/>
            <person name="Auch B."/>
            <person name="Kono T."/>
            <person name="Mallez S."/>
            <person name="Becker A."/>
            <person name="Gohl D.M."/>
            <person name="Silverstein K.A.T."/>
            <person name="Koren S."/>
            <person name="Bechman K.B."/>
            <person name="Herman A."/>
            <person name="Abrahante J.E."/>
            <person name="Garbe J."/>
        </authorList>
    </citation>
    <scope>NUCLEOTIDE SEQUENCE</scope>
    <source>
        <strain evidence="1">Duluth1</strain>
        <tissue evidence="1">Whole animal</tissue>
    </source>
</reference>
<reference evidence="1" key="1">
    <citation type="journal article" date="2019" name="bioRxiv">
        <title>The Genome of the Zebra Mussel, Dreissena polymorpha: A Resource for Invasive Species Research.</title>
        <authorList>
            <person name="McCartney M.A."/>
            <person name="Auch B."/>
            <person name="Kono T."/>
            <person name="Mallez S."/>
            <person name="Zhang Y."/>
            <person name="Obille A."/>
            <person name="Becker A."/>
            <person name="Abrahante J.E."/>
            <person name="Garbe J."/>
            <person name="Badalamenti J.P."/>
            <person name="Herman A."/>
            <person name="Mangelson H."/>
            <person name="Liachko I."/>
            <person name="Sullivan S."/>
            <person name="Sone E.D."/>
            <person name="Koren S."/>
            <person name="Silverstein K.A.T."/>
            <person name="Beckman K.B."/>
            <person name="Gohl D.M."/>
        </authorList>
    </citation>
    <scope>NUCLEOTIDE SEQUENCE</scope>
    <source>
        <strain evidence="1">Duluth1</strain>
        <tissue evidence="1">Whole animal</tissue>
    </source>
</reference>
<accession>A0A9D4QVY0</accession>
<dbReference type="EMBL" id="JAIWYP010000003">
    <property type="protein sequence ID" value="KAH3844697.1"/>
    <property type="molecule type" value="Genomic_DNA"/>
</dbReference>
<proteinExistence type="predicted"/>
<comment type="caution">
    <text evidence="1">The sequence shown here is derived from an EMBL/GenBank/DDBJ whole genome shotgun (WGS) entry which is preliminary data.</text>
</comment>
<dbReference type="Proteomes" id="UP000828390">
    <property type="component" value="Unassembled WGS sequence"/>
</dbReference>
<organism evidence="1 2">
    <name type="scientific">Dreissena polymorpha</name>
    <name type="common">Zebra mussel</name>
    <name type="synonym">Mytilus polymorpha</name>
    <dbReference type="NCBI Taxonomy" id="45954"/>
    <lineage>
        <taxon>Eukaryota</taxon>
        <taxon>Metazoa</taxon>
        <taxon>Spiralia</taxon>
        <taxon>Lophotrochozoa</taxon>
        <taxon>Mollusca</taxon>
        <taxon>Bivalvia</taxon>
        <taxon>Autobranchia</taxon>
        <taxon>Heteroconchia</taxon>
        <taxon>Euheterodonta</taxon>
        <taxon>Imparidentia</taxon>
        <taxon>Neoheterodontei</taxon>
        <taxon>Myida</taxon>
        <taxon>Dreissenoidea</taxon>
        <taxon>Dreissenidae</taxon>
        <taxon>Dreissena</taxon>
    </lineage>
</organism>
<gene>
    <name evidence="1" type="ORF">DPMN_086958</name>
</gene>